<keyword evidence="3" id="KW-0647">Proteasome</keyword>
<dbReference type="GO" id="GO:0005634">
    <property type="term" value="C:nucleus"/>
    <property type="evidence" value="ECO:0007669"/>
    <property type="project" value="TreeGrafter"/>
</dbReference>
<dbReference type="FunCoup" id="A0A2P6N876">
    <property type="interactions" value="60"/>
</dbReference>
<protein>
    <submittedName>
        <fullName evidence="3">Proteasome maturation factor UMP1 family protein</fullName>
    </submittedName>
</protein>
<keyword evidence="1" id="KW-0143">Chaperone</keyword>
<proteinExistence type="inferred from homology"/>
<gene>
    <name evidence="3" type="ORF">PROFUN_12232</name>
</gene>
<reference evidence="3 4" key="1">
    <citation type="journal article" date="2018" name="Genome Biol. Evol.">
        <title>Multiple Roots of Fruiting Body Formation in Amoebozoa.</title>
        <authorList>
            <person name="Hillmann F."/>
            <person name="Forbes G."/>
            <person name="Novohradska S."/>
            <person name="Ferling I."/>
            <person name="Riege K."/>
            <person name="Groth M."/>
            <person name="Westermann M."/>
            <person name="Marz M."/>
            <person name="Spaller T."/>
            <person name="Winckler T."/>
            <person name="Schaap P."/>
            <person name="Glockner G."/>
        </authorList>
    </citation>
    <scope>NUCLEOTIDE SEQUENCE [LARGE SCALE GENOMIC DNA]</scope>
    <source>
        <strain evidence="3 4">Jena</strain>
    </source>
</reference>
<dbReference type="Pfam" id="PF05348">
    <property type="entry name" value="UMP1"/>
    <property type="match status" value="1"/>
</dbReference>
<dbReference type="Proteomes" id="UP000241769">
    <property type="component" value="Unassembled WGS sequence"/>
</dbReference>
<accession>A0A2P6N876</accession>
<dbReference type="OrthoDB" id="15001at2759"/>
<sequence length="127" mass="14322">MALRLDSNLPGTFSAEVTPGATRFVHPVEQIQKTSLANQQQLQQFTLNNMFGTHMFLRLQTEQAILSQFQRLPGLQSEFSGLQTMLGQDETIELEDYLGSPMDPVDNVSVHDIMEKRLGVSTLAHRY</sequence>
<dbReference type="InterPro" id="IPR008012">
    <property type="entry name" value="Ump1"/>
</dbReference>
<keyword evidence="4" id="KW-1185">Reference proteome</keyword>
<organism evidence="3 4">
    <name type="scientific">Planoprotostelium fungivorum</name>
    <dbReference type="NCBI Taxonomy" id="1890364"/>
    <lineage>
        <taxon>Eukaryota</taxon>
        <taxon>Amoebozoa</taxon>
        <taxon>Evosea</taxon>
        <taxon>Variosea</taxon>
        <taxon>Cavosteliida</taxon>
        <taxon>Cavosteliaceae</taxon>
        <taxon>Planoprotostelium</taxon>
    </lineage>
</organism>
<dbReference type="GO" id="GO:0043248">
    <property type="term" value="P:proteasome assembly"/>
    <property type="evidence" value="ECO:0007669"/>
    <property type="project" value="InterPro"/>
</dbReference>
<comment type="caution">
    <text evidence="3">The sequence shown here is derived from an EMBL/GenBank/DDBJ whole genome shotgun (WGS) entry which is preliminary data.</text>
</comment>
<dbReference type="STRING" id="1890364.A0A2P6N876"/>
<name>A0A2P6N876_9EUKA</name>
<comment type="similarity">
    <text evidence="2">Belongs to the POMP/UMP1 family.</text>
</comment>
<evidence type="ECO:0000313" key="3">
    <source>
        <dbReference type="EMBL" id="PRP80149.1"/>
    </source>
</evidence>
<dbReference type="PANTHER" id="PTHR12828:SF3">
    <property type="entry name" value="PROTEASOME MATURATION PROTEIN"/>
    <property type="match status" value="1"/>
</dbReference>
<dbReference type="PANTHER" id="PTHR12828">
    <property type="entry name" value="PROTEASOME MATURATION PROTEIN UMP1"/>
    <property type="match status" value="1"/>
</dbReference>
<dbReference type="GO" id="GO:0000502">
    <property type="term" value="C:proteasome complex"/>
    <property type="evidence" value="ECO:0007669"/>
    <property type="project" value="UniProtKB-KW"/>
</dbReference>
<evidence type="ECO:0000256" key="2">
    <source>
        <dbReference type="ARBA" id="ARBA00043974"/>
    </source>
</evidence>
<evidence type="ECO:0000313" key="4">
    <source>
        <dbReference type="Proteomes" id="UP000241769"/>
    </source>
</evidence>
<dbReference type="GO" id="GO:0005737">
    <property type="term" value="C:cytoplasm"/>
    <property type="evidence" value="ECO:0007669"/>
    <property type="project" value="TreeGrafter"/>
</dbReference>
<dbReference type="AlphaFoldDB" id="A0A2P6N876"/>
<evidence type="ECO:0000256" key="1">
    <source>
        <dbReference type="ARBA" id="ARBA00023186"/>
    </source>
</evidence>
<dbReference type="InParanoid" id="A0A2P6N876"/>
<dbReference type="EMBL" id="MDYQ01000160">
    <property type="protein sequence ID" value="PRP80149.1"/>
    <property type="molecule type" value="Genomic_DNA"/>
</dbReference>